<keyword evidence="4" id="KW-1185">Reference proteome</keyword>
<organism evidence="3 4">
    <name type="scientific">Plasmodium relictum</name>
    <dbReference type="NCBI Taxonomy" id="85471"/>
    <lineage>
        <taxon>Eukaryota</taxon>
        <taxon>Sar</taxon>
        <taxon>Alveolata</taxon>
        <taxon>Apicomplexa</taxon>
        <taxon>Aconoidasida</taxon>
        <taxon>Haemosporida</taxon>
        <taxon>Plasmodiidae</taxon>
        <taxon>Plasmodium</taxon>
        <taxon>Plasmodium (Haemamoeba)</taxon>
    </lineage>
</organism>
<feature type="transmembrane region" description="Helical" evidence="1">
    <location>
        <begin position="500"/>
        <end position="519"/>
    </location>
</feature>
<dbReference type="Proteomes" id="UP000220158">
    <property type="component" value="Chromosome 12"/>
</dbReference>
<proteinExistence type="predicted"/>
<dbReference type="SMART" id="SM00952">
    <property type="entry name" value="RAP"/>
    <property type="match status" value="1"/>
</dbReference>
<keyword evidence="1" id="KW-1133">Transmembrane helix</keyword>
<sequence>MLKVYNLTIKVNKKCEFHFVKNFSIKKEDTLKAIKINKEILKSNNVLEIIKIIKENERKTNIINHVTFFHRLMQIINKNSKIYLQNKKYIDAEIEEKIKVFFKYLNNNKELEKINNYNKRLFSSFIWSFSKYFCLLNENRNLDIHSNLDNCKNEIENTNIFQNNRENKNICKGNYNRCYKNICEYNSFLRYCNKCNKSKYISNKCVCCKNYIEIYKKKQNTFLKTKYNEFNINKNYICNISDINLLYRYANIYLSFLNPSRYVIVIWSLSKLNKDNKETHENYWKRSLSLIALLKKEEVIILLHSYSYVNFSNFYFYIKIKDFIIEKKIHIRLINEKNYESIINMLLAYSNQNIFFSDLFESTINYILKTKNFFNSLKNKELLTILFCICKCPFLYIHNENKFNMLKKSAFRKNILLYELLKKKIMKRCNKHNFVENVSIYKSISSVNKETTEIKTSNIFTLENLIITIWSLSLKYIYSAKLLLYSFIKMNNLIKNESFIYNYYHILTNFYLSFLSFVLDGETQINLYFNREEKNSLNILNENMNIFMRNFDILKKSINMSQRKNNIEISNMQKDIFFLVKNLDWSKNVITILEHKNPLQISIDILLFKKIYFKNDFNNVEKFEIQKIINNKRDKEYKCMDNFENPNISKNKSNSSCNIDFRKNKNINSIPFFFFLNIKNYFSIGFHKKTNKNGETSENLHKQDIIAYSPKKTYLCMDDNKDNDIIINLYKYIERMKNFNLKNTSNELKEIYKDLISFFNIYFKYISKNDVISFFYKFSSFFTLFYNIKYDINLNELFKIFSFYHNFTFSNFKKKEKIVYLFIDTAWTYFRYMKYIMFISKEINTNKILLKELGGTKLYLYEELNIVMKVFNIIKKKIIEENIINEISSKNMTLLISIFLYVKNSDDIINYLKRNNFNNIVFSIKDIIYILSALSKCENTFDIENSFCKKFIENIEKCGVKDLVEFTYLCAELKINNKFISNSIVNKINSDVYLKIEIEEKDSKQNMKSNHLDKIIDKSSNYCTLKFIYTFQQEQLAFFIRNCYRMHCFDVRFFDLLCDITLKKYKEFNIECLCIVLPCFARIYCLHKSEDSYFAEKNGKKKMKRKIKVKNEYNDFLEKKITNCKYNVPQSLKKLIKYSEKKIISNKNINFYNLCYYMETITLLKIENKKLYNLSIEETLKKIQNSSYNEKEVKLLGKILWCLSYYHKTEFLFSIKIINFILENKIYEIIIPENFISIFSYFIKSRVYNKKLFHSMGETILLNISLNDYFSLGKKKKKFFKLNVITELYATMSWAYAFTFYDNMNITKKEKEENKANISNDIIENDLKFIERIYIHIFNEIKILQNFQNISFLLLARFFWGISIVNLINQNFLNFLNEYKWNDIKIVEQNDMHLHMIFILWLRIKYGYPNLEISKNFLQFKDKIILLFEKKKISKTNTIKNNNISKFHQQVSQILDRFNVKYENEHITEDFLSIDIIIKNENFQDKIAIEVDGPSHHLLLLDEISNSNLQNIKKEYIICGTTYFKSWLLQKSGWIVIHIPSYKWNKLNNEDKNNYIIRKLSSSSKYMKDHFEKYT</sequence>
<evidence type="ECO:0000259" key="2">
    <source>
        <dbReference type="PROSITE" id="PS51286"/>
    </source>
</evidence>
<reference evidence="3 4" key="1">
    <citation type="submission" date="2015-04" db="EMBL/GenBank/DDBJ databases">
        <authorList>
            <consortium name="Pathogen Informatics"/>
        </authorList>
    </citation>
    <scope>NUCLEOTIDE SEQUENCE [LARGE SCALE GENOMIC DNA]</scope>
    <source>
        <strain evidence="3 4">SGS1</strain>
    </source>
</reference>
<dbReference type="OMA" id="TMAWAYA"/>
<dbReference type="Pfam" id="PF08373">
    <property type="entry name" value="RAP"/>
    <property type="match status" value="1"/>
</dbReference>
<name>A0A1J1H9T4_PLARL</name>
<dbReference type="GeneID" id="39737518"/>
<accession>A0A1J1H9T4</accession>
<keyword evidence="1" id="KW-0472">Membrane</keyword>
<feature type="transmembrane region" description="Helical" evidence="1">
    <location>
        <begin position="465"/>
        <end position="488"/>
    </location>
</feature>
<protein>
    <submittedName>
        <fullName evidence="3">RAP protein, putative</fullName>
    </submittedName>
</protein>
<dbReference type="RefSeq" id="XP_028534390.1">
    <property type="nucleotide sequence ID" value="XM_028678063.1"/>
</dbReference>
<dbReference type="PROSITE" id="PS51286">
    <property type="entry name" value="RAP"/>
    <property type="match status" value="1"/>
</dbReference>
<dbReference type="InterPro" id="IPR013584">
    <property type="entry name" value="RAP"/>
</dbReference>
<keyword evidence="1" id="KW-0812">Transmembrane</keyword>
<evidence type="ECO:0000256" key="1">
    <source>
        <dbReference type="SAM" id="Phobius"/>
    </source>
</evidence>
<evidence type="ECO:0000313" key="4">
    <source>
        <dbReference type="Proteomes" id="UP000220158"/>
    </source>
</evidence>
<dbReference type="VEuPathDB" id="PlasmoDB:PRELSG_1227400"/>
<evidence type="ECO:0000313" key="3">
    <source>
        <dbReference type="EMBL" id="CRH01390.1"/>
    </source>
</evidence>
<feature type="domain" description="RAP" evidence="2">
    <location>
        <begin position="1487"/>
        <end position="1558"/>
    </location>
</feature>
<dbReference type="KEGG" id="prel:PRELSG_1227400"/>
<dbReference type="OrthoDB" id="2019031at2759"/>
<dbReference type="EMBL" id="LN835307">
    <property type="protein sequence ID" value="CRH01390.1"/>
    <property type="molecule type" value="Genomic_DNA"/>
</dbReference>
<gene>
    <name evidence="3" type="ORF">PRELSG_1227400</name>
</gene>